<feature type="transmembrane region" description="Helical" evidence="10">
    <location>
        <begin position="395"/>
        <end position="418"/>
    </location>
</feature>
<evidence type="ECO:0000256" key="1">
    <source>
        <dbReference type="ARBA" id="ARBA00004141"/>
    </source>
</evidence>
<comment type="subcellular location">
    <subcellularLocation>
        <location evidence="1">Membrane</location>
        <topology evidence="1">Multi-pass membrane protein</topology>
    </subcellularLocation>
</comment>
<evidence type="ECO:0000256" key="7">
    <source>
        <dbReference type="ARBA" id="ARBA00023136"/>
    </source>
</evidence>
<evidence type="ECO:0000256" key="9">
    <source>
        <dbReference type="PROSITE-ProRule" id="PRU01100"/>
    </source>
</evidence>
<feature type="active site" description="Nucleophile" evidence="9">
    <location>
        <position position="791"/>
    </location>
</feature>
<dbReference type="InterPro" id="IPR017853">
    <property type="entry name" value="GH"/>
</dbReference>
<gene>
    <name evidence="12" type="ORF">VB248_21225</name>
</gene>
<keyword evidence="5 9" id="KW-0378">Hydrolase</keyword>
<keyword evidence="3" id="KW-0808">Transferase</keyword>
<dbReference type="Proteomes" id="UP001302949">
    <property type="component" value="Unassembled WGS sequence"/>
</dbReference>
<proteinExistence type="inferred from homology"/>
<evidence type="ECO:0000313" key="12">
    <source>
        <dbReference type="EMBL" id="MEA5141691.1"/>
    </source>
</evidence>
<dbReference type="PANTHER" id="PTHR43867">
    <property type="entry name" value="CELLULOSE SYNTHASE CATALYTIC SUBUNIT A [UDP-FORMING]"/>
    <property type="match status" value="1"/>
</dbReference>
<evidence type="ECO:0000259" key="11">
    <source>
        <dbReference type="PROSITE" id="PS51764"/>
    </source>
</evidence>
<reference evidence="12 13" key="1">
    <citation type="submission" date="2023-12" db="EMBL/GenBank/DDBJ databases">
        <title>Novel species of the genus Arcicella isolated from rivers.</title>
        <authorList>
            <person name="Lu H."/>
        </authorList>
    </citation>
    <scope>NUCLEOTIDE SEQUENCE [LARGE SCALE GENOMIC DNA]</scope>
    <source>
        <strain evidence="12 13">KCTC 23307</strain>
    </source>
</reference>
<keyword evidence="2" id="KW-0328">Glycosyltransferase</keyword>
<evidence type="ECO:0000256" key="5">
    <source>
        <dbReference type="ARBA" id="ARBA00022801"/>
    </source>
</evidence>
<evidence type="ECO:0000256" key="6">
    <source>
        <dbReference type="ARBA" id="ARBA00022989"/>
    </source>
</evidence>
<name>A0ABU5QFQ8_9BACT</name>
<dbReference type="SUPFAM" id="SSF51445">
    <property type="entry name" value="(Trans)glycosidases"/>
    <property type="match status" value="2"/>
</dbReference>
<feature type="transmembrane region" description="Helical" evidence="10">
    <location>
        <begin position="438"/>
        <end position="460"/>
    </location>
</feature>
<feature type="transmembrane region" description="Helical" evidence="10">
    <location>
        <begin position="526"/>
        <end position="546"/>
    </location>
</feature>
<keyword evidence="7 10" id="KW-0472">Membrane</keyword>
<sequence>MKENHTIKPPTKFENFSLRTMIIIGLGSIIYFLYPFLNKNVIENPYLFALLLFSLIFTCLKIIYEWYHYFNISILPKPVATKTYTVDIFTTFCKGEPYEMIVETLEALQAITYPHTTYLCDEADDAYLKEVCKKLGVKHITRIEKVDAKAGNINNALKYSNGELCLVLDPDHVAPPNFLDEVVAYFDNPAIGFVQVVQAYYNQADGWVAKGAAQQTYHFYGPMMMTMNKYGTVPAIGANCVFRRTALESIGGHAAGLAEDMHTAMQLHAKGWKSVFVPSMLTRGLVPSTLSAYYKQQLKWSRGVFELLFVTYPKLFKQFTLRQKIHYGTIPLFYLSGLIFSINLFLPVFSLFTQEFPVKIDFSTFSLHTFPFVLSIILIRHYVQKWVIDDSERGFHLIGGILLIGTWWVFNLGFIYTLIRKDVPYIPTEKGNKIGNNFILNIPNLCVLLISISSIIYGLHCDWNPFSLIMSGITCFNILFFVLIILGSEQNRIKAWINSYHFSKIFYQKLSEFRVEFWLLRRKTYANVRSVSLLILLLFTGINLYLKQMPNELSNENISTINTIKNPFLSGIFAPKHTDGLSSLQLVQEYQKKSNAHFDIISFYIPWGEQENCFVSIPQMDSVYSNHSIPMITWEPWQSLFQEANTFGEKKVFEHILAGKFDTYIETFALQVKQLDRPVFLRFAHEMDNPFYPWSAKGENSPEDFKNAWRYLVQKFKKLQVNNVIWVWNPWKATAMKSYFPGKSSVDWIGITALNYDTYNPQKRSYSFQEIYQPFQQDSILKANIPVMITEMASLNNQEVWLKKAIEDIKTKFPAIKAYVIFNSGVDKNLPNGSVGLLDWRVKNMPKIKAGLSRKHLAIISNKTKNLPSVIQLDSSKMFVGQQGVNYLKANNWSKNLEPLTKKVIENDFSMMKSVGINTVKFIGGNIYDYNLLTVAQEQKLKVHFSFWLPEQLRYVNNKRELIRLKVKILETIRKYKANTEIVSWNIANNTLPTLEQHFYKPALLYQEKAYFEFLHSLIKEIKKIDTQRPVSLDVPLSEGIDEKMKQIKQEVPEIDVFGLIFSDKFDAQKQISRIELPYFFSSANPAAYLKIKQKSVGVMIENWQDQQNADLVTFNGLKDEKGRNKEVLQSLSKIWKGNVQVSRFPKIKILRPALTTFANDILPYQALVFDNENWHLAEYFNTGLSFEWYLVETNANGIAIKKQFVGTGASIKVQMPADVSRYKLLLVAIKADNITTTESILNIPL</sequence>
<feature type="transmembrane region" description="Helical" evidence="10">
    <location>
        <begin position="16"/>
        <end position="34"/>
    </location>
</feature>
<keyword evidence="4 10" id="KW-0812">Transmembrane</keyword>
<dbReference type="Pfam" id="PF13641">
    <property type="entry name" value="Glyco_tranf_2_3"/>
    <property type="match status" value="1"/>
</dbReference>
<dbReference type="SUPFAM" id="SSF53448">
    <property type="entry name" value="Nucleotide-diphospho-sugar transferases"/>
    <property type="match status" value="1"/>
</dbReference>
<dbReference type="CDD" id="cd06421">
    <property type="entry name" value="CESA_CelA_like"/>
    <property type="match status" value="1"/>
</dbReference>
<evidence type="ECO:0000256" key="2">
    <source>
        <dbReference type="ARBA" id="ARBA00022676"/>
    </source>
</evidence>
<feature type="transmembrane region" description="Helical" evidence="10">
    <location>
        <begin position="332"/>
        <end position="353"/>
    </location>
</feature>
<dbReference type="EMBL" id="JAYFUM010000030">
    <property type="protein sequence ID" value="MEA5141691.1"/>
    <property type="molecule type" value="Genomic_DNA"/>
</dbReference>
<evidence type="ECO:0000256" key="10">
    <source>
        <dbReference type="SAM" id="Phobius"/>
    </source>
</evidence>
<dbReference type="Gene3D" id="3.20.20.80">
    <property type="entry name" value="Glycosidases"/>
    <property type="match status" value="2"/>
</dbReference>
<dbReference type="PANTHER" id="PTHR43867:SF2">
    <property type="entry name" value="CELLULOSE SYNTHASE CATALYTIC SUBUNIT A [UDP-FORMING]"/>
    <property type="match status" value="1"/>
</dbReference>
<evidence type="ECO:0000256" key="3">
    <source>
        <dbReference type="ARBA" id="ARBA00022679"/>
    </source>
</evidence>
<keyword evidence="13" id="KW-1185">Reference proteome</keyword>
<feature type="transmembrane region" description="Helical" evidence="10">
    <location>
        <begin position="466"/>
        <end position="486"/>
    </location>
</feature>
<feature type="transmembrane region" description="Helical" evidence="10">
    <location>
        <begin position="46"/>
        <end position="67"/>
    </location>
</feature>
<evidence type="ECO:0000313" key="13">
    <source>
        <dbReference type="Proteomes" id="UP001302949"/>
    </source>
</evidence>
<comment type="caution">
    <text evidence="12">The sequence shown here is derived from an EMBL/GenBank/DDBJ whole genome shotgun (WGS) entry which is preliminary data.</text>
</comment>
<feature type="transmembrane region" description="Helical" evidence="10">
    <location>
        <begin position="365"/>
        <end position="383"/>
    </location>
</feature>
<feature type="active site" description="Proton donor" evidence="9">
    <location>
        <position position="686"/>
    </location>
</feature>
<dbReference type="Gene3D" id="3.90.550.10">
    <property type="entry name" value="Spore Coat Polysaccharide Biosynthesis Protein SpsA, Chain A"/>
    <property type="match status" value="1"/>
</dbReference>
<organism evidence="12 13">
    <name type="scientific">Arcicella rigui</name>
    <dbReference type="NCBI Taxonomy" id="797020"/>
    <lineage>
        <taxon>Bacteria</taxon>
        <taxon>Pseudomonadati</taxon>
        <taxon>Bacteroidota</taxon>
        <taxon>Cytophagia</taxon>
        <taxon>Cytophagales</taxon>
        <taxon>Flectobacillaceae</taxon>
        <taxon>Arcicella</taxon>
    </lineage>
</organism>
<dbReference type="Pfam" id="PF02156">
    <property type="entry name" value="Glyco_hydro_26"/>
    <property type="match status" value="1"/>
</dbReference>
<dbReference type="RefSeq" id="WP_323298845.1">
    <property type="nucleotide sequence ID" value="NZ_JAYFUM010000030.1"/>
</dbReference>
<dbReference type="PROSITE" id="PS51764">
    <property type="entry name" value="GH26"/>
    <property type="match status" value="1"/>
</dbReference>
<comment type="similarity">
    <text evidence="9">Belongs to the glycosyl hydrolase 26 family.</text>
</comment>
<evidence type="ECO:0000256" key="4">
    <source>
        <dbReference type="ARBA" id="ARBA00022692"/>
    </source>
</evidence>
<keyword evidence="8 9" id="KW-0326">Glycosidase</keyword>
<dbReference type="InterPro" id="IPR050321">
    <property type="entry name" value="Glycosyltr_2/OpgH_subfam"/>
</dbReference>
<keyword evidence="6 10" id="KW-1133">Transmembrane helix</keyword>
<dbReference type="InterPro" id="IPR022790">
    <property type="entry name" value="GH26_dom"/>
</dbReference>
<feature type="domain" description="GH26" evidence="11">
    <location>
        <begin position="555"/>
        <end position="855"/>
    </location>
</feature>
<protein>
    <submittedName>
        <fullName evidence="12">Glycosyltransferase family 2 protein</fullName>
    </submittedName>
</protein>
<dbReference type="InterPro" id="IPR029044">
    <property type="entry name" value="Nucleotide-diphossugar_trans"/>
</dbReference>
<accession>A0ABU5QFQ8</accession>
<evidence type="ECO:0000256" key="8">
    <source>
        <dbReference type="ARBA" id="ARBA00023295"/>
    </source>
</evidence>